<dbReference type="STRING" id="247279.NIES1031_17630"/>
<dbReference type="CDD" id="cd07067">
    <property type="entry name" value="HP_PGM_like"/>
    <property type="match status" value="1"/>
</dbReference>
<dbReference type="SUPFAM" id="SSF53254">
    <property type="entry name" value="Phosphoglycerate mutase-like"/>
    <property type="match status" value="1"/>
</dbReference>
<protein>
    <submittedName>
        <fullName evidence="1">Phosphohistidine phosphatase SixA</fullName>
    </submittedName>
</protein>
<dbReference type="AlphaFoldDB" id="A0A1U7HJD4"/>
<name>A0A1U7HJD4_9CHRO</name>
<dbReference type="EMBL" id="MRCC01000015">
    <property type="protein sequence ID" value="OKH23655.1"/>
    <property type="molecule type" value="Genomic_DNA"/>
</dbReference>
<dbReference type="GO" id="GO:0005737">
    <property type="term" value="C:cytoplasm"/>
    <property type="evidence" value="ECO:0007669"/>
    <property type="project" value="InterPro"/>
</dbReference>
<keyword evidence="2" id="KW-1185">Reference proteome</keyword>
<evidence type="ECO:0000313" key="2">
    <source>
        <dbReference type="Proteomes" id="UP000185984"/>
    </source>
</evidence>
<dbReference type="NCBIfam" id="TIGR00249">
    <property type="entry name" value="sixA"/>
    <property type="match status" value="1"/>
</dbReference>
<dbReference type="GO" id="GO:0101006">
    <property type="term" value="F:protein histidine phosphatase activity"/>
    <property type="evidence" value="ECO:0007669"/>
    <property type="project" value="InterPro"/>
</dbReference>
<reference evidence="1 2" key="1">
    <citation type="submission" date="2016-11" db="EMBL/GenBank/DDBJ databases">
        <title>Draft Genome Sequences of Nine Cyanobacterial Strains from Diverse Habitats.</title>
        <authorList>
            <person name="Zhu T."/>
            <person name="Hou S."/>
            <person name="Lu X."/>
            <person name="Hess W.R."/>
        </authorList>
    </citation>
    <scope>NUCLEOTIDE SEQUENCE [LARGE SCALE GENOMIC DNA]</scope>
    <source>
        <strain evidence="1 2">5.2 s.c.1</strain>
    </source>
</reference>
<dbReference type="SMART" id="SM00855">
    <property type="entry name" value="PGAM"/>
    <property type="match status" value="1"/>
</dbReference>
<dbReference type="Pfam" id="PF00300">
    <property type="entry name" value="His_Phos_1"/>
    <property type="match status" value="1"/>
</dbReference>
<sequence>MEIYLIRHGIAQEREIGIPDEVRSLTNKGKDKTRQVAGRLYDLGVRFDVVLTSPLVRSRQTAEILHEYKLSREITESAHLAPNGSIYDWLDWLKAQQYPQQTQLALVGHQPNLGQWAEILVWGEDRARLILKKAGIIGLTLPETDSPIGQAQLFWLTPPKFLL</sequence>
<evidence type="ECO:0000313" key="1">
    <source>
        <dbReference type="EMBL" id="OKH23655.1"/>
    </source>
</evidence>
<dbReference type="Gene3D" id="3.40.50.1240">
    <property type="entry name" value="Phosphoglycerate mutase-like"/>
    <property type="match status" value="1"/>
</dbReference>
<comment type="caution">
    <text evidence="1">The sequence shown here is derived from an EMBL/GenBank/DDBJ whole genome shotgun (WGS) entry which is preliminary data.</text>
</comment>
<dbReference type="InterPro" id="IPR004449">
    <property type="entry name" value="SixA"/>
</dbReference>
<gene>
    <name evidence="1" type="ORF">NIES1031_17630</name>
</gene>
<accession>A0A1U7HJD4</accession>
<dbReference type="OrthoDB" id="194934at2"/>
<proteinExistence type="predicted"/>
<organism evidence="1 2">
    <name type="scientific">Chroogloeocystis siderophila 5.2 s.c.1</name>
    <dbReference type="NCBI Taxonomy" id="247279"/>
    <lineage>
        <taxon>Bacteria</taxon>
        <taxon>Bacillati</taxon>
        <taxon>Cyanobacteriota</taxon>
        <taxon>Cyanophyceae</taxon>
        <taxon>Oscillatoriophycideae</taxon>
        <taxon>Chroococcales</taxon>
        <taxon>Chroococcaceae</taxon>
        <taxon>Chroogloeocystis</taxon>
    </lineage>
</organism>
<dbReference type="InterPro" id="IPR029033">
    <property type="entry name" value="His_PPase_superfam"/>
</dbReference>
<dbReference type="Proteomes" id="UP000185984">
    <property type="component" value="Unassembled WGS sequence"/>
</dbReference>
<dbReference type="RefSeq" id="WP_073550813.1">
    <property type="nucleotide sequence ID" value="NZ_CAWMVK010000007.1"/>
</dbReference>
<dbReference type="InterPro" id="IPR013078">
    <property type="entry name" value="His_Pase_superF_clade-1"/>
</dbReference>